<dbReference type="GO" id="GO:0006508">
    <property type="term" value="P:proteolysis"/>
    <property type="evidence" value="ECO:0007669"/>
    <property type="project" value="UniProtKB-KW"/>
</dbReference>
<evidence type="ECO:0000313" key="3">
    <source>
        <dbReference type="Proteomes" id="UP000198211"/>
    </source>
</evidence>
<keyword evidence="2" id="KW-0378">Hydrolase</keyword>
<protein>
    <submittedName>
        <fullName evidence="2">Eukaryotic/viral aspartic protease</fullName>
    </submittedName>
</protein>
<keyword evidence="2" id="KW-0645">Protease</keyword>
<comment type="caution">
    <text evidence="2">The sequence shown here is derived from an EMBL/GenBank/DDBJ whole genome shotgun (WGS) entry which is preliminary data.</text>
</comment>
<organism evidence="2 3">
    <name type="scientific">Phytophthora megakarya</name>
    <dbReference type="NCBI Taxonomy" id="4795"/>
    <lineage>
        <taxon>Eukaryota</taxon>
        <taxon>Sar</taxon>
        <taxon>Stramenopiles</taxon>
        <taxon>Oomycota</taxon>
        <taxon>Peronosporomycetes</taxon>
        <taxon>Peronosporales</taxon>
        <taxon>Peronosporaceae</taxon>
        <taxon>Phytophthora</taxon>
    </lineage>
</organism>
<feature type="compositionally biased region" description="Polar residues" evidence="1">
    <location>
        <begin position="1"/>
        <end position="10"/>
    </location>
</feature>
<feature type="region of interest" description="Disordered" evidence="1">
    <location>
        <begin position="1"/>
        <end position="113"/>
    </location>
</feature>
<sequence length="113" mass="11965">MVPRPGSTTPEDGVEIKQEPVGGAPSIGRSSVACELEGDRPVASSEGTFKTGHGTSGDHDGYEEQFAVPDVAPPGATTDFDASRGPTDLKFERVEDQQPTLTRAQSAKRKPKR</sequence>
<dbReference type="GO" id="GO:0008233">
    <property type="term" value="F:peptidase activity"/>
    <property type="evidence" value="ECO:0007669"/>
    <property type="project" value="UniProtKB-KW"/>
</dbReference>
<reference evidence="3" key="1">
    <citation type="submission" date="2017-03" db="EMBL/GenBank/DDBJ databases">
        <title>Phytopthora megakarya and P. palmivora, two closely related causual agents of cacao black pod achieved similar genome size and gene model numbers by different mechanisms.</title>
        <authorList>
            <person name="Ali S."/>
            <person name="Shao J."/>
            <person name="Larry D.J."/>
            <person name="Kronmiller B."/>
            <person name="Shen D."/>
            <person name="Strem M.D."/>
            <person name="Melnick R.L."/>
            <person name="Guiltinan M.J."/>
            <person name="Tyler B.M."/>
            <person name="Meinhardt L.W."/>
            <person name="Bailey B.A."/>
        </authorList>
    </citation>
    <scope>NUCLEOTIDE SEQUENCE [LARGE SCALE GENOMIC DNA]</scope>
    <source>
        <strain evidence="3">zdho120</strain>
    </source>
</reference>
<evidence type="ECO:0000256" key="1">
    <source>
        <dbReference type="SAM" id="MobiDB-lite"/>
    </source>
</evidence>
<accession>A0A225WL12</accession>
<dbReference type="AlphaFoldDB" id="A0A225WL12"/>
<evidence type="ECO:0000313" key="2">
    <source>
        <dbReference type="EMBL" id="OWZ18355.1"/>
    </source>
</evidence>
<keyword evidence="3" id="KW-1185">Reference proteome</keyword>
<dbReference type="EMBL" id="NBNE01000601">
    <property type="protein sequence ID" value="OWZ18355.1"/>
    <property type="molecule type" value="Genomic_DNA"/>
</dbReference>
<gene>
    <name evidence="2" type="ORF">PHMEG_0007571</name>
</gene>
<dbReference type="Proteomes" id="UP000198211">
    <property type="component" value="Unassembled WGS sequence"/>
</dbReference>
<proteinExistence type="predicted"/>
<name>A0A225WL12_9STRA</name>
<feature type="compositionally biased region" description="Basic and acidic residues" evidence="1">
    <location>
        <begin position="87"/>
        <end position="96"/>
    </location>
</feature>